<evidence type="ECO:0000256" key="1">
    <source>
        <dbReference type="SAM" id="MobiDB-lite"/>
    </source>
</evidence>
<feature type="region of interest" description="Disordered" evidence="1">
    <location>
        <begin position="527"/>
        <end position="549"/>
    </location>
</feature>
<comment type="caution">
    <text evidence="2">The sequence shown here is derived from an EMBL/GenBank/DDBJ whole genome shotgun (WGS) entry which is preliminary data.</text>
</comment>
<protein>
    <submittedName>
        <fullName evidence="2">Putative baseplate assembly protein</fullName>
    </submittedName>
</protein>
<reference evidence="2 3" key="1">
    <citation type="submission" date="2019-04" db="EMBL/GenBank/DDBJ databases">
        <title>Sphingomonas psychrotolerans sp. nov., isolated from soil in the Tianshan Mountains, Xinjiang, China.</title>
        <authorList>
            <person name="Luo Y."/>
            <person name="Sheng H."/>
        </authorList>
    </citation>
    <scope>NUCLEOTIDE SEQUENCE [LARGE SCALE GENOMIC DNA]</scope>
    <source>
        <strain evidence="2 3">ZFGT-11</strain>
    </source>
</reference>
<dbReference type="Proteomes" id="UP000306147">
    <property type="component" value="Unassembled WGS sequence"/>
</dbReference>
<dbReference type="InterPro" id="IPR011749">
    <property type="entry name" value="CHP02243"/>
</dbReference>
<gene>
    <name evidence="2" type="ORF">E5A73_16355</name>
</gene>
<evidence type="ECO:0000313" key="3">
    <source>
        <dbReference type="Proteomes" id="UP000306147"/>
    </source>
</evidence>
<dbReference type="RefSeq" id="WP_135964907.1">
    <property type="nucleotide sequence ID" value="NZ_SRXT01000006.1"/>
</dbReference>
<sequence length="1127" mass="120114">MSDPGCSCQACVSGAGACGCCEGVEAITPRPVANRPGLTRLSARIGTHADFLETMQARLSTHALADGARPLSALRTRDPADASIALLDAFAVAGDVLTFYQERIAGEGYLRTATQGRSVRELARLIGYEPSPGVSASTYLAFTLDSEPETPVTIAAGTGAKSLPRQNELPQIFETSRDLAARARWNLLGIRTSEPERGQNRDEDDNTKDLYFAGTDTGLKPGDALLFQYGESTPVPMRVLSAVADTAAKHTFVAVEPWERLPVDTAQNAVTITDDDLKALILLRDEAPGGTIAASIVAGINHLQQAASAEREKARLELVDEMTAARARIGGLPQVKLREWLDKVEARLQPASFAANSFDGPVPFDDSGQGCDDELPLRPSWIEKLALPASVPPRSAEKLALSTGTSFAKGSDAAYKTLAVAVPAVGAQLGAALSGTRVLEGDLKVFAFRVRSGLFGRTFPKRTGVSSSEGNTESYEIGEWPIASLINDGQQLFLREDAQTLTLESPQDGILPDSWVMVDMRAIDAPEENCNGDSDGPVTGASTNGNGKSQERWLLAPTRPLLLARAVSVDQKIARADYGGIGDSTAIHLGEADRWFKVNDPYYYYVSNQDIIDRDYQLIRRTTVYARSEQLALAARPLVQDFCVEPDTGAPLPWIELDGTYSGLEPGRYVAVSGERADIDGVSGVLSSEVAMIAEVVHGVRGPEGAPITPGDKDAALGDAVHTFLRFANALSYCYGRGNVTLQANVVKATHGETQRETLGNGDAAGPRQRFALKRFPLTYTPAPNATGLATSLEIFVDDIRWRPEPNLIATGANERAYTVRNDAGGKATVIFPDGRDGVRPPTGMQNIRAVYRAGIGRPGNLGAGRIDQLVVRPLGVKGVINPVAATGGADAEPRERTRKNAPVSTMALDRLVSIRDHADFARSFAGIALASAQVMASAGRRVVHLTVAAEDDAPLDPYGELLENLRGAFRRLGDPDLPVVVSPRELKLLIVSAKVRIDEDRLWEPVAQAIRAKLLDLFGFEARELAQGAAPSVLVAAIQSVPGVAWVDLDVFGGVATMGGNAGARLPRTPDEIAQGAAEAVADGVQRWVPAYPARPDPLSAQALFPAELLLLSPDVPASLVLNQIK</sequence>
<dbReference type="OrthoDB" id="266253at2"/>
<keyword evidence="3" id="KW-1185">Reference proteome</keyword>
<organism evidence="2 3">
    <name type="scientific">Sphingomonas gei</name>
    <dbReference type="NCBI Taxonomy" id="1395960"/>
    <lineage>
        <taxon>Bacteria</taxon>
        <taxon>Pseudomonadati</taxon>
        <taxon>Pseudomonadota</taxon>
        <taxon>Alphaproteobacteria</taxon>
        <taxon>Sphingomonadales</taxon>
        <taxon>Sphingomonadaceae</taxon>
        <taxon>Sphingomonas</taxon>
    </lineage>
</organism>
<name>A0A4S1X9F7_9SPHN</name>
<proteinExistence type="predicted"/>
<dbReference type="NCBIfam" id="TIGR02243">
    <property type="entry name" value="putative baseplate assembly protein"/>
    <property type="match status" value="1"/>
</dbReference>
<evidence type="ECO:0000313" key="2">
    <source>
        <dbReference type="EMBL" id="TGX52365.1"/>
    </source>
</evidence>
<dbReference type="AlphaFoldDB" id="A0A4S1X9F7"/>
<dbReference type="EMBL" id="SRXT01000006">
    <property type="protein sequence ID" value="TGX52365.1"/>
    <property type="molecule type" value="Genomic_DNA"/>
</dbReference>
<accession>A0A4S1X9F7</accession>